<organism evidence="3 4">
    <name type="scientific">Polluticaenibacter yanchengensis</name>
    <dbReference type="NCBI Taxonomy" id="3014562"/>
    <lineage>
        <taxon>Bacteria</taxon>
        <taxon>Pseudomonadati</taxon>
        <taxon>Bacteroidota</taxon>
        <taxon>Chitinophagia</taxon>
        <taxon>Chitinophagales</taxon>
        <taxon>Chitinophagaceae</taxon>
        <taxon>Polluticaenibacter</taxon>
    </lineage>
</organism>
<gene>
    <name evidence="3" type="ORF">O3P16_07785</name>
</gene>
<dbReference type="Proteomes" id="UP001210231">
    <property type="component" value="Unassembled WGS sequence"/>
</dbReference>
<evidence type="ECO:0000256" key="1">
    <source>
        <dbReference type="SAM" id="Coils"/>
    </source>
</evidence>
<keyword evidence="1" id="KW-0175">Coiled coil</keyword>
<feature type="transmembrane region" description="Helical" evidence="2">
    <location>
        <begin position="20"/>
        <end position="36"/>
    </location>
</feature>
<keyword evidence="4" id="KW-1185">Reference proteome</keyword>
<feature type="coiled-coil region" evidence="1">
    <location>
        <begin position="45"/>
        <end position="72"/>
    </location>
</feature>
<evidence type="ECO:0000256" key="2">
    <source>
        <dbReference type="SAM" id="Phobius"/>
    </source>
</evidence>
<sequence length="97" mass="11574">MLQIQAAQAQAEISRSLMDYGILGTFTLILLFFLWYQEKNRRDRERDQNLRIDKLEKNIEAINSKNEEFLKEEHKKAIEVISKNTEILHQISRKLNN</sequence>
<evidence type="ECO:0000313" key="4">
    <source>
        <dbReference type="Proteomes" id="UP001210231"/>
    </source>
</evidence>
<dbReference type="RefSeq" id="WP_407031029.1">
    <property type="nucleotide sequence ID" value="NZ_JAQGEF010000007.1"/>
</dbReference>
<keyword evidence="2" id="KW-1133">Transmembrane helix</keyword>
<reference evidence="3 4" key="1">
    <citation type="submission" date="2022-12" db="EMBL/GenBank/DDBJ databases">
        <title>Chitinophagaceae gen. sp. nov., a new member of the family Chitinophagaceae, isolated from soil in a chemical factory.</title>
        <authorList>
            <person name="Ke Z."/>
        </authorList>
    </citation>
    <scope>NUCLEOTIDE SEQUENCE [LARGE SCALE GENOMIC DNA]</scope>
    <source>
        <strain evidence="3 4">LY-5</strain>
    </source>
</reference>
<dbReference type="EMBL" id="JAQGEF010000007">
    <property type="protein sequence ID" value="MDA3614704.1"/>
    <property type="molecule type" value="Genomic_DNA"/>
</dbReference>
<accession>A0ABT4UIP3</accession>
<proteinExistence type="predicted"/>
<keyword evidence="2" id="KW-0812">Transmembrane</keyword>
<name>A0ABT4UIP3_9BACT</name>
<keyword evidence="2" id="KW-0472">Membrane</keyword>
<protein>
    <submittedName>
        <fullName evidence="3">Uncharacterized protein</fullName>
    </submittedName>
</protein>
<evidence type="ECO:0000313" key="3">
    <source>
        <dbReference type="EMBL" id="MDA3614704.1"/>
    </source>
</evidence>
<comment type="caution">
    <text evidence="3">The sequence shown here is derived from an EMBL/GenBank/DDBJ whole genome shotgun (WGS) entry which is preliminary data.</text>
</comment>